<reference evidence="2 3" key="1">
    <citation type="journal article" date="2018" name="Nat. Ecol. Evol.">
        <title>Shark genomes provide insights into elasmobranch evolution and the origin of vertebrates.</title>
        <authorList>
            <person name="Hara Y"/>
            <person name="Yamaguchi K"/>
            <person name="Onimaru K"/>
            <person name="Kadota M"/>
            <person name="Koyanagi M"/>
            <person name="Keeley SD"/>
            <person name="Tatsumi K"/>
            <person name="Tanaka K"/>
            <person name="Motone F"/>
            <person name="Kageyama Y"/>
            <person name="Nozu R"/>
            <person name="Adachi N"/>
            <person name="Nishimura O"/>
            <person name="Nakagawa R"/>
            <person name="Tanegashima C"/>
            <person name="Kiyatake I"/>
            <person name="Matsumoto R"/>
            <person name="Murakumo K"/>
            <person name="Nishida K"/>
            <person name="Terakita A"/>
            <person name="Kuratani S"/>
            <person name="Sato K"/>
            <person name="Hyodo S Kuraku.S."/>
        </authorList>
    </citation>
    <scope>NUCLEOTIDE SEQUENCE [LARGE SCALE GENOMIC DNA]</scope>
</reference>
<keyword evidence="1" id="KW-0175">Coiled coil</keyword>
<protein>
    <submittedName>
        <fullName evidence="2">Uncharacterized protein</fullName>
    </submittedName>
</protein>
<dbReference type="STRING" id="137246.A0A401RHL0"/>
<dbReference type="Proteomes" id="UP000287033">
    <property type="component" value="Unassembled WGS sequence"/>
</dbReference>
<gene>
    <name evidence="2" type="ORF">chiPu_0021562</name>
</gene>
<proteinExistence type="predicted"/>
<evidence type="ECO:0000313" key="3">
    <source>
        <dbReference type="Proteomes" id="UP000287033"/>
    </source>
</evidence>
<accession>A0A401RHL0</accession>
<organism evidence="2 3">
    <name type="scientific">Chiloscyllium punctatum</name>
    <name type="common">Brownbanded bambooshark</name>
    <name type="synonym">Hemiscyllium punctatum</name>
    <dbReference type="NCBI Taxonomy" id="137246"/>
    <lineage>
        <taxon>Eukaryota</taxon>
        <taxon>Metazoa</taxon>
        <taxon>Chordata</taxon>
        <taxon>Craniata</taxon>
        <taxon>Vertebrata</taxon>
        <taxon>Chondrichthyes</taxon>
        <taxon>Elasmobranchii</taxon>
        <taxon>Galeomorphii</taxon>
        <taxon>Galeoidea</taxon>
        <taxon>Orectolobiformes</taxon>
        <taxon>Hemiscylliidae</taxon>
        <taxon>Chiloscyllium</taxon>
    </lineage>
</organism>
<comment type="caution">
    <text evidence="2">The sequence shown here is derived from an EMBL/GenBank/DDBJ whole genome shotgun (WGS) entry which is preliminary data.</text>
</comment>
<evidence type="ECO:0000256" key="1">
    <source>
        <dbReference type="SAM" id="Coils"/>
    </source>
</evidence>
<evidence type="ECO:0000313" key="2">
    <source>
        <dbReference type="EMBL" id="GCC17627.1"/>
    </source>
</evidence>
<dbReference type="AlphaFoldDB" id="A0A401RHL0"/>
<dbReference type="EMBL" id="BEZZ01004177">
    <property type="protein sequence ID" value="GCC17627.1"/>
    <property type="molecule type" value="Genomic_DNA"/>
</dbReference>
<sequence length="172" mass="19877">MRNGIWRNLCPEAVNNFKDFKPTTINKATVPLAKEAGFVEVDKDAVEEILASRDQELTEELMQLQEERIRIETKCNSEQPEIEVIQELNVKHLCEIFPTTDSAAMIAEKYDFNFKRAHGLRAGLQDVLSADKELYDRKMRETKQTAYCCISSLSHQPQQTTNLEFQHQSRQT</sequence>
<name>A0A401RHL0_CHIPU</name>
<feature type="coiled-coil region" evidence="1">
    <location>
        <begin position="47"/>
        <end position="74"/>
    </location>
</feature>
<keyword evidence="3" id="KW-1185">Reference proteome</keyword>